<dbReference type="SUPFAM" id="SSF53335">
    <property type="entry name" value="S-adenosyl-L-methionine-dependent methyltransferases"/>
    <property type="match status" value="1"/>
</dbReference>
<dbReference type="PANTHER" id="PTHR43861">
    <property type="entry name" value="TRANS-ACONITATE 2-METHYLTRANSFERASE-RELATED"/>
    <property type="match status" value="1"/>
</dbReference>
<protein>
    <recommendedName>
        <fullName evidence="2">Methyltransferase type 11 domain-containing protein</fullName>
    </recommendedName>
</protein>
<feature type="transmembrane region" description="Helical" evidence="1">
    <location>
        <begin position="16"/>
        <end position="34"/>
    </location>
</feature>
<accession>A0A6C0J1B9</accession>
<evidence type="ECO:0000313" key="3">
    <source>
        <dbReference type="EMBL" id="QHT99438.1"/>
    </source>
</evidence>
<keyword evidence="1" id="KW-1133">Transmembrane helix</keyword>
<feature type="domain" description="Methyltransferase type 11" evidence="2">
    <location>
        <begin position="101"/>
        <end position="193"/>
    </location>
</feature>
<keyword evidence="1" id="KW-0812">Transmembrane</keyword>
<dbReference type="Gene3D" id="3.40.50.150">
    <property type="entry name" value="Vaccinia Virus protein VP39"/>
    <property type="match status" value="1"/>
</dbReference>
<evidence type="ECO:0000256" key="1">
    <source>
        <dbReference type="SAM" id="Phobius"/>
    </source>
</evidence>
<dbReference type="InterPro" id="IPR029063">
    <property type="entry name" value="SAM-dependent_MTases_sf"/>
</dbReference>
<evidence type="ECO:0000259" key="2">
    <source>
        <dbReference type="Pfam" id="PF08241"/>
    </source>
</evidence>
<name>A0A6C0J1B9_9ZZZZ</name>
<dbReference type="PANTHER" id="PTHR43861:SF1">
    <property type="entry name" value="TRANS-ACONITATE 2-METHYLTRANSFERASE"/>
    <property type="match status" value="1"/>
</dbReference>
<dbReference type="Pfam" id="PF08241">
    <property type="entry name" value="Methyltransf_11"/>
    <property type="match status" value="1"/>
</dbReference>
<sequence>MFQSLYNIFTSNNPNLYFLRLVLIIGIILLLVIISKQMQNPVIRDGFTQKEQFVCKQNENANDQFYADIYDSLHNTTKRSQKELINIIKMTEPSTEHSTLLDVGCGTGYIVNELNEAGYDAYGIDKSKDMLTYAQLSYPDSEYIYGDVLDSMQFEKSTFTHILCSYFTIYSIDNKTQFFRNCYFWMKPNTYLVLHLVDTDKFTNMIPYNETYNEEKSTGSQRKITSTAMFSDYEYKCSCIIPKDNNQQSSQFNETFIDMETNHIRQNEFKLYMESIDHIIKTASKNGFIVKGKVDMQSSNGDKNQYLYILERPL</sequence>
<dbReference type="GO" id="GO:0008757">
    <property type="term" value="F:S-adenosylmethionine-dependent methyltransferase activity"/>
    <property type="evidence" value="ECO:0007669"/>
    <property type="project" value="InterPro"/>
</dbReference>
<dbReference type="AlphaFoldDB" id="A0A6C0J1B9"/>
<organism evidence="3">
    <name type="scientific">viral metagenome</name>
    <dbReference type="NCBI Taxonomy" id="1070528"/>
    <lineage>
        <taxon>unclassified sequences</taxon>
        <taxon>metagenomes</taxon>
        <taxon>organismal metagenomes</taxon>
    </lineage>
</organism>
<keyword evidence="1" id="KW-0472">Membrane</keyword>
<proteinExistence type="predicted"/>
<dbReference type="CDD" id="cd02440">
    <property type="entry name" value="AdoMet_MTases"/>
    <property type="match status" value="1"/>
</dbReference>
<reference evidence="3" key="1">
    <citation type="journal article" date="2020" name="Nature">
        <title>Giant virus diversity and host interactions through global metagenomics.</title>
        <authorList>
            <person name="Schulz F."/>
            <person name="Roux S."/>
            <person name="Paez-Espino D."/>
            <person name="Jungbluth S."/>
            <person name="Walsh D.A."/>
            <person name="Denef V.J."/>
            <person name="McMahon K.D."/>
            <person name="Konstantinidis K.T."/>
            <person name="Eloe-Fadrosh E.A."/>
            <person name="Kyrpides N.C."/>
            <person name="Woyke T."/>
        </authorList>
    </citation>
    <scope>NUCLEOTIDE SEQUENCE</scope>
    <source>
        <strain evidence="3">GVMAG-M-3300025699-48</strain>
    </source>
</reference>
<dbReference type="InterPro" id="IPR013216">
    <property type="entry name" value="Methyltransf_11"/>
</dbReference>
<dbReference type="EMBL" id="MN740308">
    <property type="protein sequence ID" value="QHT99438.1"/>
    <property type="molecule type" value="Genomic_DNA"/>
</dbReference>